<dbReference type="PANTHER" id="PTHR42693:SF53">
    <property type="entry name" value="ENDO-4-O-SULFATASE"/>
    <property type="match status" value="1"/>
</dbReference>
<evidence type="ECO:0000313" key="6">
    <source>
        <dbReference type="EMBL" id="EDM27940.1"/>
    </source>
</evidence>
<dbReference type="OrthoDB" id="9764377at2"/>
<dbReference type="Gene3D" id="3.40.720.10">
    <property type="entry name" value="Alkaline Phosphatase, subunit A"/>
    <property type="match status" value="1"/>
</dbReference>
<dbReference type="RefSeq" id="WP_007278454.1">
    <property type="nucleotide sequence ID" value="NZ_ABCK01000007.1"/>
</dbReference>
<dbReference type="InterPro" id="IPR024607">
    <property type="entry name" value="Sulfatase_CS"/>
</dbReference>
<evidence type="ECO:0000256" key="1">
    <source>
        <dbReference type="ARBA" id="ARBA00008779"/>
    </source>
</evidence>
<comment type="caution">
    <text evidence="6">The sequence shown here is derived from an EMBL/GenBank/DDBJ whole genome shotgun (WGS) entry which is preliminary data.</text>
</comment>
<keyword evidence="7" id="KW-1185">Reference proteome</keyword>
<dbReference type="AlphaFoldDB" id="A6DKP2"/>
<dbReference type="Pfam" id="PF00884">
    <property type="entry name" value="Sulfatase"/>
    <property type="match status" value="1"/>
</dbReference>
<organism evidence="6 7">
    <name type="scientific">Lentisphaera araneosa HTCC2155</name>
    <dbReference type="NCBI Taxonomy" id="313628"/>
    <lineage>
        <taxon>Bacteria</taxon>
        <taxon>Pseudomonadati</taxon>
        <taxon>Lentisphaerota</taxon>
        <taxon>Lentisphaeria</taxon>
        <taxon>Lentisphaerales</taxon>
        <taxon>Lentisphaeraceae</taxon>
        <taxon>Lentisphaera</taxon>
    </lineage>
</organism>
<protein>
    <submittedName>
        <fullName evidence="6">N-acetylgalactosamine 6-sulfatase (GALNS)</fullName>
    </submittedName>
</protein>
<sequence>MKFLFSLMGFVALLRAADKPNIVLVFADDMGWGDVAYHGVEDAQTPAIDAIAKGGVWFEQGYAAASVCGPSRAGILTGRYQQLFGVVTNGDADKGIPKSQKNIAELLKPAGYKSGAFGKWHLGSKKGQFPNDRGFDTFYGFHFGAHDYYRADKKLNKKKKGYAPIYFNQDIVDYKEGDYLTEKITDHAVEFIEENKDQPFFMYVAYNSVHSPWQVPDEYLARIPESVPAYRRLFLAMVLAMDDGVGRIRAKLKELNLDENTIFVFTTDNGSPKIGNKKPNEGQYRMSMSQGFRGYKGDTYEGGIRVPFCMSWPKKIKSGNKFEAPVIAYDLAPTFLSAASLEYSTKQFSGKDLLPYLEDEQKGRPHETLFWHRHSGLDDYAVRHGDWKLTYNDQEGTSKDFLKKVHLKLFNLKQDPYEKKDLADSMPEKLQQLKQLYFNWHETHAK</sequence>
<evidence type="ECO:0000256" key="3">
    <source>
        <dbReference type="ARBA" id="ARBA00022801"/>
    </source>
</evidence>
<feature type="domain" description="Sulfatase N-terminal" evidence="5">
    <location>
        <begin position="20"/>
        <end position="339"/>
    </location>
</feature>
<dbReference type="GO" id="GO:0004065">
    <property type="term" value="F:arylsulfatase activity"/>
    <property type="evidence" value="ECO:0007669"/>
    <property type="project" value="TreeGrafter"/>
</dbReference>
<dbReference type="InterPro" id="IPR017850">
    <property type="entry name" value="Alkaline_phosphatase_core_sf"/>
</dbReference>
<dbReference type="InterPro" id="IPR000917">
    <property type="entry name" value="Sulfatase_N"/>
</dbReference>
<accession>A6DKP2</accession>
<proteinExistence type="inferred from homology"/>
<keyword evidence="2" id="KW-0479">Metal-binding</keyword>
<comment type="similarity">
    <text evidence="1">Belongs to the sulfatase family.</text>
</comment>
<evidence type="ECO:0000313" key="7">
    <source>
        <dbReference type="Proteomes" id="UP000004947"/>
    </source>
</evidence>
<dbReference type="STRING" id="313628.LNTAR_01025"/>
<dbReference type="Proteomes" id="UP000004947">
    <property type="component" value="Unassembled WGS sequence"/>
</dbReference>
<reference evidence="6 7" key="1">
    <citation type="journal article" date="2010" name="J. Bacteriol.">
        <title>Genome sequence of Lentisphaera araneosa HTCC2155T, the type species of the order Lentisphaerales in the phylum Lentisphaerae.</title>
        <authorList>
            <person name="Thrash J.C."/>
            <person name="Cho J.C."/>
            <person name="Vergin K.L."/>
            <person name="Morris R.M."/>
            <person name="Giovannoni S.J."/>
        </authorList>
    </citation>
    <scope>NUCLEOTIDE SEQUENCE [LARGE SCALE GENOMIC DNA]</scope>
    <source>
        <strain evidence="6 7">HTCC2155</strain>
    </source>
</reference>
<evidence type="ECO:0000259" key="5">
    <source>
        <dbReference type="Pfam" id="PF00884"/>
    </source>
</evidence>
<keyword evidence="4" id="KW-0106">Calcium</keyword>
<dbReference type="PANTHER" id="PTHR42693">
    <property type="entry name" value="ARYLSULFATASE FAMILY MEMBER"/>
    <property type="match status" value="1"/>
</dbReference>
<gene>
    <name evidence="6" type="ORF">LNTAR_01025</name>
</gene>
<dbReference type="InterPro" id="IPR050738">
    <property type="entry name" value="Sulfatase"/>
</dbReference>
<evidence type="ECO:0000256" key="4">
    <source>
        <dbReference type="ARBA" id="ARBA00022837"/>
    </source>
</evidence>
<dbReference type="Gene3D" id="3.30.1120.10">
    <property type="match status" value="1"/>
</dbReference>
<evidence type="ECO:0000256" key="2">
    <source>
        <dbReference type="ARBA" id="ARBA00022723"/>
    </source>
</evidence>
<dbReference type="eggNOG" id="COG3119">
    <property type="taxonomic scope" value="Bacteria"/>
</dbReference>
<name>A6DKP2_9BACT</name>
<dbReference type="GO" id="GO:0046872">
    <property type="term" value="F:metal ion binding"/>
    <property type="evidence" value="ECO:0007669"/>
    <property type="project" value="UniProtKB-KW"/>
</dbReference>
<keyword evidence="3" id="KW-0378">Hydrolase</keyword>
<dbReference type="SUPFAM" id="SSF53649">
    <property type="entry name" value="Alkaline phosphatase-like"/>
    <property type="match status" value="1"/>
</dbReference>
<dbReference type="PROSITE" id="PS00523">
    <property type="entry name" value="SULFATASE_1"/>
    <property type="match status" value="1"/>
</dbReference>
<dbReference type="EMBL" id="ABCK01000007">
    <property type="protein sequence ID" value="EDM27940.1"/>
    <property type="molecule type" value="Genomic_DNA"/>
</dbReference>